<reference evidence="1" key="1">
    <citation type="submission" date="2019-11" db="EMBL/GenBank/DDBJ databases">
        <title>Nori genome reveals adaptations in red seaweeds to the harsh intertidal environment.</title>
        <authorList>
            <person name="Wang D."/>
            <person name="Mao Y."/>
        </authorList>
    </citation>
    <scope>NUCLEOTIDE SEQUENCE</scope>
    <source>
        <tissue evidence="1">Gametophyte</tissue>
    </source>
</reference>
<comment type="caution">
    <text evidence="1">The sequence shown here is derived from an EMBL/GenBank/DDBJ whole genome shotgun (WGS) entry which is preliminary data.</text>
</comment>
<evidence type="ECO:0000313" key="2">
    <source>
        <dbReference type="Proteomes" id="UP000798662"/>
    </source>
</evidence>
<dbReference type="EMBL" id="CM020618">
    <property type="protein sequence ID" value="KAK1858802.1"/>
    <property type="molecule type" value="Genomic_DNA"/>
</dbReference>
<keyword evidence="2" id="KW-1185">Reference proteome</keyword>
<protein>
    <submittedName>
        <fullName evidence="1">Uncharacterized protein</fullName>
    </submittedName>
</protein>
<dbReference type="Proteomes" id="UP000798662">
    <property type="component" value="Chromosome 1"/>
</dbReference>
<proteinExistence type="predicted"/>
<evidence type="ECO:0000313" key="1">
    <source>
        <dbReference type="EMBL" id="KAK1858802.1"/>
    </source>
</evidence>
<gene>
    <name evidence="1" type="ORF">I4F81_001402</name>
</gene>
<organism evidence="1 2">
    <name type="scientific">Pyropia yezoensis</name>
    <name type="common">Susabi-nori</name>
    <name type="synonym">Porphyra yezoensis</name>
    <dbReference type="NCBI Taxonomy" id="2788"/>
    <lineage>
        <taxon>Eukaryota</taxon>
        <taxon>Rhodophyta</taxon>
        <taxon>Bangiophyceae</taxon>
        <taxon>Bangiales</taxon>
        <taxon>Bangiaceae</taxon>
        <taxon>Pyropia</taxon>
    </lineage>
</organism>
<sequence length="318" mass="32830">MPPVRRPVLSADGGTAGSARWRWCDRLRRVEAGVLRGARGVCVVLLCKRRTPTRLGAARGGATAGTVVEPRPYSLPTCGLAAFARGHQSVGEAACLWVCRTRAERQLPGFGAVTPGRRGSLHWTRPGVCRAATMAFGRTKAVQLYLVLLVLSLTVMGNAAEFCSMQSSVQGVGSRKCTDRTNVLIAVGVLSSLGCLVILGLRTIGREGVHHAELVTTAVLLVLWAAAAGIVSSPRSSLIEGDTVLFYSTPAFFAAWGALLCVTALVAGAAADAGYLPATEGPLAPLPPPLAPSRWDPAPAAGDAKGSTDGGQAGDAAV</sequence>
<name>A0ACC3BLV8_PYRYE</name>
<accession>A0ACC3BLV8</accession>